<dbReference type="PANTHER" id="PTHR12215:SF10">
    <property type="entry name" value="L-AMINOADIPATE-SEMIALDEHYDE DEHYDROGENASE-PHOSPHOPANTETHEINYL TRANSFERASE"/>
    <property type="match status" value="1"/>
</dbReference>
<keyword evidence="6" id="KW-1185">Reference proteome</keyword>
<dbReference type="GO" id="GO:0005829">
    <property type="term" value="C:cytosol"/>
    <property type="evidence" value="ECO:0007669"/>
    <property type="project" value="TreeGrafter"/>
</dbReference>
<dbReference type="RefSeq" id="WP_111611016.1">
    <property type="nucleotide sequence ID" value="NZ_QLLK01000004.1"/>
</dbReference>
<evidence type="ECO:0000313" key="6">
    <source>
        <dbReference type="Proteomes" id="UP000249610"/>
    </source>
</evidence>
<proteinExistence type="inferred from homology"/>
<gene>
    <name evidence="5" type="ORF">LV83_01609</name>
</gene>
<protein>
    <submittedName>
        <fullName evidence="5">4'-phosphopantetheinyl transferase</fullName>
    </submittedName>
</protein>
<feature type="domain" description="4'-phosphopantetheinyl transferase N-terminal" evidence="4">
    <location>
        <begin position="19"/>
        <end position="93"/>
    </location>
</feature>
<dbReference type="InterPro" id="IPR037143">
    <property type="entry name" value="4-PPantetheinyl_Trfase_dom_sf"/>
</dbReference>
<evidence type="ECO:0000259" key="4">
    <source>
        <dbReference type="Pfam" id="PF22624"/>
    </source>
</evidence>
<comment type="similarity">
    <text evidence="1">Belongs to the P-Pant transferase superfamily. Gsp/Sfp/HetI/AcpT family.</text>
</comment>
<dbReference type="Proteomes" id="UP000249610">
    <property type="component" value="Unassembled WGS sequence"/>
</dbReference>
<dbReference type="PANTHER" id="PTHR12215">
    <property type="entry name" value="PHOSPHOPANTETHEINE TRANSFERASE"/>
    <property type="match status" value="1"/>
</dbReference>
<evidence type="ECO:0000256" key="1">
    <source>
        <dbReference type="ARBA" id="ARBA00010990"/>
    </source>
</evidence>
<comment type="caution">
    <text evidence="5">The sequence shown here is derived from an EMBL/GenBank/DDBJ whole genome shotgun (WGS) entry which is preliminary data.</text>
</comment>
<evidence type="ECO:0000313" key="5">
    <source>
        <dbReference type="EMBL" id="RAI91424.1"/>
    </source>
</evidence>
<dbReference type="GO" id="GO:0000287">
    <property type="term" value="F:magnesium ion binding"/>
    <property type="evidence" value="ECO:0007669"/>
    <property type="project" value="InterPro"/>
</dbReference>
<dbReference type="AlphaFoldDB" id="A0A327PJL3"/>
<dbReference type="GO" id="GO:0019878">
    <property type="term" value="P:lysine biosynthetic process via aminoadipic acid"/>
    <property type="evidence" value="ECO:0007669"/>
    <property type="project" value="TreeGrafter"/>
</dbReference>
<dbReference type="Pfam" id="PF01648">
    <property type="entry name" value="ACPS"/>
    <property type="match status" value="1"/>
</dbReference>
<dbReference type="InterPro" id="IPR050559">
    <property type="entry name" value="P-Pant_transferase_sf"/>
</dbReference>
<name>A0A327PJL3_9BACT</name>
<dbReference type="EMBL" id="QLLK01000004">
    <property type="protein sequence ID" value="RAI91424.1"/>
    <property type="molecule type" value="Genomic_DNA"/>
</dbReference>
<sequence>MKVDLWLAKLDELTDVDESLLSDEEQIRADRFIHQNFKDHFIKRRSILRQLLSKYLAVKPNEIVINQTKLGKPYVANTDEKIFFNTSYSKDHVLYGFSKDAEIGVDIEFLDAEIEAELISNHFFGSDEISLIRSSVGKTKSEAFFRLWCIKEAYIKLVGKGLTFPLDQVLVTNTMNKPFLTVPSHTDSNRTEILECRFLDVVPNFGIGVVVHGKELEIQYREYTFEG</sequence>
<dbReference type="GO" id="GO:0008897">
    <property type="term" value="F:holo-[acyl-carrier-protein] synthase activity"/>
    <property type="evidence" value="ECO:0007669"/>
    <property type="project" value="InterPro"/>
</dbReference>
<reference evidence="5 6" key="1">
    <citation type="submission" date="2018-06" db="EMBL/GenBank/DDBJ databases">
        <title>Genomic Encyclopedia of Archaeal and Bacterial Type Strains, Phase II (KMG-II): from individual species to whole genera.</title>
        <authorList>
            <person name="Goeker M."/>
        </authorList>
    </citation>
    <scope>NUCLEOTIDE SEQUENCE [LARGE SCALE GENOMIC DNA]</scope>
    <source>
        <strain evidence="5 6">DSM 23446</strain>
    </source>
</reference>
<dbReference type="SUPFAM" id="SSF56214">
    <property type="entry name" value="4'-phosphopantetheinyl transferase"/>
    <property type="match status" value="2"/>
</dbReference>
<keyword evidence="2 5" id="KW-0808">Transferase</keyword>
<dbReference type="Gene3D" id="3.90.470.20">
    <property type="entry name" value="4'-phosphopantetheinyl transferase domain"/>
    <property type="match status" value="2"/>
</dbReference>
<evidence type="ECO:0000256" key="2">
    <source>
        <dbReference type="ARBA" id="ARBA00022679"/>
    </source>
</evidence>
<dbReference type="InterPro" id="IPR008278">
    <property type="entry name" value="4-PPantetheinyl_Trfase_dom"/>
</dbReference>
<evidence type="ECO:0000259" key="3">
    <source>
        <dbReference type="Pfam" id="PF01648"/>
    </source>
</evidence>
<dbReference type="OrthoDB" id="9808281at2"/>
<dbReference type="InterPro" id="IPR055066">
    <property type="entry name" value="AASDHPPT_N"/>
</dbReference>
<feature type="domain" description="4'-phosphopantetheinyl transferase" evidence="3">
    <location>
        <begin position="103"/>
        <end position="177"/>
    </location>
</feature>
<accession>A0A327PJL3</accession>
<organism evidence="5 6">
    <name type="scientific">Algoriphagus yeomjeoni</name>
    <dbReference type="NCBI Taxonomy" id="291403"/>
    <lineage>
        <taxon>Bacteria</taxon>
        <taxon>Pseudomonadati</taxon>
        <taxon>Bacteroidota</taxon>
        <taxon>Cytophagia</taxon>
        <taxon>Cytophagales</taxon>
        <taxon>Cyclobacteriaceae</taxon>
        <taxon>Algoriphagus</taxon>
    </lineage>
</organism>
<dbReference type="Pfam" id="PF22624">
    <property type="entry name" value="AASDHPPT_N"/>
    <property type="match status" value="1"/>
</dbReference>